<dbReference type="EMBL" id="KL363452">
    <property type="protein sequence ID" value="KFD45620.1"/>
    <property type="molecule type" value="Genomic_DNA"/>
</dbReference>
<evidence type="ECO:0000256" key="1">
    <source>
        <dbReference type="SAM" id="Phobius"/>
    </source>
</evidence>
<organism evidence="2 3">
    <name type="scientific">Trichuris suis</name>
    <name type="common">pig whipworm</name>
    <dbReference type="NCBI Taxonomy" id="68888"/>
    <lineage>
        <taxon>Eukaryota</taxon>
        <taxon>Metazoa</taxon>
        <taxon>Ecdysozoa</taxon>
        <taxon>Nematoda</taxon>
        <taxon>Enoplea</taxon>
        <taxon>Dorylaimia</taxon>
        <taxon>Trichinellida</taxon>
        <taxon>Trichuridae</taxon>
        <taxon>Trichuris</taxon>
    </lineage>
</organism>
<feature type="non-terminal residue" evidence="2">
    <location>
        <position position="52"/>
    </location>
</feature>
<feature type="non-terminal residue" evidence="2">
    <location>
        <position position="1"/>
    </location>
</feature>
<proteinExistence type="predicted"/>
<dbReference type="AlphaFoldDB" id="A0A085LKX4"/>
<gene>
    <name evidence="2" type="ORF">M513_13512</name>
</gene>
<keyword evidence="1" id="KW-0812">Transmembrane</keyword>
<evidence type="ECO:0000313" key="2">
    <source>
        <dbReference type="EMBL" id="KFD45620.1"/>
    </source>
</evidence>
<dbReference type="Proteomes" id="UP000030764">
    <property type="component" value="Unassembled WGS sequence"/>
</dbReference>
<accession>A0A085LKX4</accession>
<evidence type="ECO:0000313" key="3">
    <source>
        <dbReference type="Proteomes" id="UP000030764"/>
    </source>
</evidence>
<keyword evidence="1" id="KW-0472">Membrane</keyword>
<sequence>DLPSFSFFPFPRLSFASFLFSAWHTLYALFWFLPFVLFVSFCQSSFSCNTPL</sequence>
<reference evidence="2 3" key="1">
    <citation type="journal article" date="2014" name="Nat. Genet.">
        <title>Genome and transcriptome of the porcine whipworm Trichuris suis.</title>
        <authorList>
            <person name="Jex A.R."/>
            <person name="Nejsum P."/>
            <person name="Schwarz E.M."/>
            <person name="Hu L."/>
            <person name="Young N.D."/>
            <person name="Hall R.S."/>
            <person name="Korhonen P.K."/>
            <person name="Liao S."/>
            <person name="Thamsborg S."/>
            <person name="Xia J."/>
            <person name="Xu P."/>
            <person name="Wang S."/>
            <person name="Scheerlinck J.P."/>
            <person name="Hofmann A."/>
            <person name="Sternberg P.W."/>
            <person name="Wang J."/>
            <person name="Gasser R.B."/>
        </authorList>
    </citation>
    <scope>NUCLEOTIDE SEQUENCE [LARGE SCALE GENOMIC DNA]</scope>
    <source>
        <strain evidence="2">DCEP-RM93M</strain>
    </source>
</reference>
<name>A0A085LKX4_9BILA</name>
<protein>
    <submittedName>
        <fullName evidence="2">Uncharacterized protein</fullName>
    </submittedName>
</protein>
<keyword evidence="3" id="KW-1185">Reference proteome</keyword>
<keyword evidence="1" id="KW-1133">Transmembrane helix</keyword>
<feature type="transmembrane region" description="Helical" evidence="1">
    <location>
        <begin position="20"/>
        <end position="42"/>
    </location>
</feature>